<reference evidence="1" key="1">
    <citation type="submission" date="2020-11" db="EMBL/GenBank/DDBJ databases">
        <authorList>
            <consortium name="DOE Joint Genome Institute"/>
            <person name="Ahrendt S."/>
            <person name="Riley R."/>
            <person name="Andreopoulos W."/>
            <person name="Labutti K."/>
            <person name="Pangilinan J."/>
            <person name="Ruiz-Duenas F.J."/>
            <person name="Barrasa J.M."/>
            <person name="Sanchez-Garcia M."/>
            <person name="Camarero S."/>
            <person name="Miyauchi S."/>
            <person name="Serrano A."/>
            <person name="Linde D."/>
            <person name="Babiker R."/>
            <person name="Drula E."/>
            <person name="Ayuso-Fernandez I."/>
            <person name="Pacheco R."/>
            <person name="Padilla G."/>
            <person name="Ferreira P."/>
            <person name="Barriuso J."/>
            <person name="Kellner H."/>
            <person name="Castanera R."/>
            <person name="Alfaro M."/>
            <person name="Ramirez L."/>
            <person name="Pisabarro A.G."/>
            <person name="Kuo A."/>
            <person name="Tritt A."/>
            <person name="Lipzen A."/>
            <person name="He G."/>
            <person name="Yan M."/>
            <person name="Ng V."/>
            <person name="Cullen D."/>
            <person name="Martin F."/>
            <person name="Rosso M.-N."/>
            <person name="Henrissat B."/>
            <person name="Hibbett D."/>
            <person name="Martinez A.T."/>
            <person name="Grigoriev I.V."/>
        </authorList>
    </citation>
    <scope>NUCLEOTIDE SEQUENCE</scope>
    <source>
        <strain evidence="1">CBS 247.69</strain>
    </source>
</reference>
<evidence type="ECO:0000313" key="2">
    <source>
        <dbReference type="Proteomes" id="UP000807353"/>
    </source>
</evidence>
<sequence length="175" mass="19886">MAPSMLPSLSPEILDQIIDEISDTPHLQIPKLLDVLLNNPRIAVHIQRLELSCEPNTGEDSEEDEEMHHPTDELDFLIASIIAKFSNLRSLYPCAMWGSDSWACFTTQTQTALFDPSHYKTKIVAHFAIMIKTCAHSLRRLIVIHNLSKDTGKPFTSDTISYQWFSKPPPYIHGR</sequence>
<accession>A0A9P5Y6S9</accession>
<dbReference type="EMBL" id="MU150273">
    <property type="protein sequence ID" value="KAF9462346.1"/>
    <property type="molecule type" value="Genomic_DNA"/>
</dbReference>
<keyword evidence="2" id="KW-1185">Reference proteome</keyword>
<organism evidence="1 2">
    <name type="scientific">Collybia nuda</name>
    <dbReference type="NCBI Taxonomy" id="64659"/>
    <lineage>
        <taxon>Eukaryota</taxon>
        <taxon>Fungi</taxon>
        <taxon>Dikarya</taxon>
        <taxon>Basidiomycota</taxon>
        <taxon>Agaricomycotina</taxon>
        <taxon>Agaricomycetes</taxon>
        <taxon>Agaricomycetidae</taxon>
        <taxon>Agaricales</taxon>
        <taxon>Tricholomatineae</taxon>
        <taxon>Clitocybaceae</taxon>
        <taxon>Collybia</taxon>
    </lineage>
</organism>
<comment type="caution">
    <text evidence="1">The sequence shown here is derived from an EMBL/GenBank/DDBJ whole genome shotgun (WGS) entry which is preliminary data.</text>
</comment>
<protein>
    <submittedName>
        <fullName evidence="1">Uncharacterized protein</fullName>
    </submittedName>
</protein>
<name>A0A9P5Y6S9_9AGAR</name>
<gene>
    <name evidence="1" type="ORF">BDZ94DRAFT_1309811</name>
</gene>
<evidence type="ECO:0000313" key="1">
    <source>
        <dbReference type="EMBL" id="KAF9462346.1"/>
    </source>
</evidence>
<dbReference type="AlphaFoldDB" id="A0A9P5Y6S9"/>
<dbReference type="Proteomes" id="UP000807353">
    <property type="component" value="Unassembled WGS sequence"/>
</dbReference>
<proteinExistence type="predicted"/>